<proteinExistence type="predicted"/>
<feature type="compositionally biased region" description="Acidic residues" evidence="1">
    <location>
        <begin position="244"/>
        <end position="262"/>
    </location>
</feature>
<comment type="caution">
    <text evidence="3">The sequence shown here is derived from an EMBL/GenBank/DDBJ whole genome shotgun (WGS) entry which is preliminary data.</text>
</comment>
<name>A0A811Q241_9POAL</name>
<organism evidence="3 4">
    <name type="scientific">Miscanthus lutarioriparius</name>
    <dbReference type="NCBI Taxonomy" id="422564"/>
    <lineage>
        <taxon>Eukaryota</taxon>
        <taxon>Viridiplantae</taxon>
        <taxon>Streptophyta</taxon>
        <taxon>Embryophyta</taxon>
        <taxon>Tracheophyta</taxon>
        <taxon>Spermatophyta</taxon>
        <taxon>Magnoliopsida</taxon>
        <taxon>Liliopsida</taxon>
        <taxon>Poales</taxon>
        <taxon>Poaceae</taxon>
        <taxon>PACMAD clade</taxon>
        <taxon>Panicoideae</taxon>
        <taxon>Andropogonodae</taxon>
        <taxon>Andropogoneae</taxon>
        <taxon>Saccharinae</taxon>
        <taxon>Miscanthus</taxon>
    </lineage>
</organism>
<keyword evidence="2" id="KW-0812">Transmembrane</keyword>
<protein>
    <submittedName>
        <fullName evidence="3">Uncharacterized protein</fullName>
    </submittedName>
</protein>
<dbReference type="InterPro" id="IPR008480">
    <property type="entry name" value="DUF761_pln"/>
</dbReference>
<dbReference type="OrthoDB" id="1080706at2759"/>
<dbReference type="PANTHER" id="PTHR34059">
    <property type="entry name" value="EXPRESSED PROTEIN"/>
    <property type="match status" value="1"/>
</dbReference>
<reference evidence="3" key="1">
    <citation type="submission" date="2020-10" db="EMBL/GenBank/DDBJ databases">
        <authorList>
            <person name="Han B."/>
            <person name="Lu T."/>
            <person name="Zhao Q."/>
            <person name="Huang X."/>
            <person name="Zhao Y."/>
        </authorList>
    </citation>
    <scope>NUCLEOTIDE SEQUENCE</scope>
</reference>
<dbReference type="Proteomes" id="UP000604825">
    <property type="component" value="Unassembled WGS sequence"/>
</dbReference>
<feature type="transmembrane region" description="Helical" evidence="2">
    <location>
        <begin position="22"/>
        <end position="40"/>
    </location>
</feature>
<dbReference type="PANTHER" id="PTHR34059:SF3">
    <property type="entry name" value="OS02G0656100 PROTEIN"/>
    <property type="match status" value="1"/>
</dbReference>
<dbReference type="EMBL" id="CAJGYO010000008">
    <property type="protein sequence ID" value="CAD6250038.1"/>
    <property type="molecule type" value="Genomic_DNA"/>
</dbReference>
<evidence type="ECO:0000313" key="3">
    <source>
        <dbReference type="EMBL" id="CAD6250038.1"/>
    </source>
</evidence>
<gene>
    <name evidence="3" type="ORF">NCGR_LOCUS33834</name>
</gene>
<evidence type="ECO:0000313" key="4">
    <source>
        <dbReference type="Proteomes" id="UP000604825"/>
    </source>
</evidence>
<feature type="region of interest" description="Disordered" evidence="1">
    <location>
        <begin position="109"/>
        <end position="129"/>
    </location>
</feature>
<evidence type="ECO:0000256" key="1">
    <source>
        <dbReference type="SAM" id="MobiDB-lite"/>
    </source>
</evidence>
<keyword evidence="2" id="KW-1133">Transmembrane helix</keyword>
<accession>A0A811Q241</accession>
<sequence length="334" mass="35107">MASVAPSPTQTSHVSRPTIPRGLVPVAVLLAAAVGLLALLPSLAQAVWEVPHLFLLGAVISFGVFTQRNNAAAGGSANNNAASAKDSSLAWNARYHPDDPLVVIADHHAVPSDDDDGDDGLEGARERPLSLPVRRLKPAAAAQESETVGDASYDGLGEETDSCASSSGFWAGARAVPSPPSVLDADLDFSPCSQPQSERPFFVQHSANKSRGASNAVTETAPTVPRGFVQGYQYHPSVPGDQPLSDDGEVTDWDEDAADGSDEMTPVSSSETSVRGDFAACASDHNDGDGDDTSVDEELLKLAAKAGPDGEEEVDRKADEFIAKFREQIRLQRH</sequence>
<keyword evidence="2" id="KW-0472">Membrane</keyword>
<dbReference type="Pfam" id="PF05553">
    <property type="entry name" value="DUF761"/>
    <property type="match status" value="1"/>
</dbReference>
<keyword evidence="4" id="KW-1185">Reference proteome</keyword>
<evidence type="ECO:0000256" key="2">
    <source>
        <dbReference type="SAM" id="Phobius"/>
    </source>
</evidence>
<feature type="compositionally biased region" description="Acidic residues" evidence="1">
    <location>
        <begin position="112"/>
        <end position="121"/>
    </location>
</feature>
<dbReference type="AlphaFoldDB" id="A0A811Q241"/>
<feature type="region of interest" description="Disordered" evidence="1">
    <location>
        <begin position="234"/>
        <end position="274"/>
    </location>
</feature>